<evidence type="ECO:0000313" key="1">
    <source>
        <dbReference type="EMBL" id="KAF9763840.1"/>
    </source>
</evidence>
<dbReference type="PANTHER" id="PTHR24559">
    <property type="entry name" value="TRANSPOSON TY3-I GAG-POL POLYPROTEIN"/>
    <property type="match status" value="1"/>
</dbReference>
<comment type="caution">
    <text evidence="1">The sequence shown here is derived from an EMBL/GenBank/DDBJ whole genome shotgun (WGS) entry which is preliminary data.</text>
</comment>
<dbReference type="Gene3D" id="3.10.10.10">
    <property type="entry name" value="HIV Type 1 Reverse Transcriptase, subunit A, domain 1"/>
    <property type="match status" value="1"/>
</dbReference>
<dbReference type="OrthoDB" id="2195352at2759"/>
<gene>
    <name evidence="1" type="primary">TY3B-I_13</name>
    <name evidence="1" type="ORF">NGRA_1018</name>
</gene>
<dbReference type="SUPFAM" id="SSF56672">
    <property type="entry name" value="DNA/RNA polymerases"/>
    <property type="match status" value="1"/>
</dbReference>
<dbReference type="InterPro" id="IPR043502">
    <property type="entry name" value="DNA/RNA_pol_sf"/>
</dbReference>
<reference evidence="1 2" key="1">
    <citation type="journal article" date="2020" name="Genome Biol. Evol.">
        <title>Comparative genomics of strictly vertically transmitted, feminizing microsporidia endosymbionts of amphipod crustaceans.</title>
        <authorList>
            <person name="Cormier A."/>
            <person name="Chebbi M.A."/>
            <person name="Giraud I."/>
            <person name="Wattier R."/>
            <person name="Teixeira M."/>
            <person name="Gilbert C."/>
            <person name="Rigaud T."/>
            <person name="Cordaux R."/>
        </authorList>
    </citation>
    <scope>NUCLEOTIDE SEQUENCE [LARGE SCALE GENOMIC DNA]</scope>
    <source>
        <strain evidence="1 2">Ou3-Ou53</strain>
    </source>
</reference>
<keyword evidence="2" id="KW-1185">Reference proteome</keyword>
<dbReference type="InterPro" id="IPR053134">
    <property type="entry name" value="RNA-dir_DNA_polymerase"/>
</dbReference>
<dbReference type="Gene3D" id="3.30.70.270">
    <property type="match status" value="1"/>
</dbReference>
<proteinExistence type="predicted"/>
<dbReference type="AlphaFoldDB" id="A0A9P6GZ80"/>
<protein>
    <submittedName>
        <fullName evidence="1">Transposon Ty3-I Gag-Pol polyprotein</fullName>
    </submittedName>
</protein>
<organism evidence="1 2">
    <name type="scientific">Nosema granulosis</name>
    <dbReference type="NCBI Taxonomy" id="83296"/>
    <lineage>
        <taxon>Eukaryota</taxon>
        <taxon>Fungi</taxon>
        <taxon>Fungi incertae sedis</taxon>
        <taxon>Microsporidia</taxon>
        <taxon>Nosematidae</taxon>
        <taxon>Nosema</taxon>
    </lineage>
</organism>
<dbReference type="EMBL" id="SBJO01000052">
    <property type="protein sequence ID" value="KAF9763840.1"/>
    <property type="molecule type" value="Genomic_DNA"/>
</dbReference>
<accession>A0A9P6GZ80</accession>
<name>A0A9P6GZ80_9MICR</name>
<dbReference type="Proteomes" id="UP000740883">
    <property type="component" value="Unassembled WGS sequence"/>
</dbReference>
<dbReference type="InterPro" id="IPR043128">
    <property type="entry name" value="Rev_trsase/Diguanyl_cyclase"/>
</dbReference>
<evidence type="ECO:0000313" key="2">
    <source>
        <dbReference type="Proteomes" id="UP000740883"/>
    </source>
</evidence>
<dbReference type="PANTHER" id="PTHR24559:SF444">
    <property type="entry name" value="REVERSE TRANSCRIPTASE DOMAIN-CONTAINING PROTEIN"/>
    <property type="match status" value="1"/>
</dbReference>
<sequence>MILGFAFLKKEKVQIYFGPSINIEWGRCEEKKHGIGEHRIYTACQRSIVCLTYRLSSELEKEASKIIKKYIDEGTVRESSSPWRSSGQEKNVEYRLCVDYRRLNEATIRDTYPMPRVDDILNEMYGAKYFTKLDALS</sequence>